<comment type="caution">
    <text evidence="3">The sequence shown here is derived from an EMBL/GenBank/DDBJ whole genome shotgun (WGS) entry which is preliminary data.</text>
</comment>
<feature type="domain" description="PGG" evidence="2">
    <location>
        <begin position="295"/>
        <end position="408"/>
    </location>
</feature>
<evidence type="ECO:0000313" key="4">
    <source>
        <dbReference type="Proteomes" id="UP000215914"/>
    </source>
</evidence>
<dbReference type="InterPro" id="IPR036770">
    <property type="entry name" value="Ankyrin_rpt-contain_sf"/>
</dbReference>
<dbReference type="AlphaFoldDB" id="A0A9K3E8E4"/>
<reference evidence="3" key="2">
    <citation type="submission" date="2020-06" db="EMBL/GenBank/DDBJ databases">
        <title>Helianthus annuus Genome sequencing and assembly Release 2.</title>
        <authorList>
            <person name="Gouzy J."/>
            <person name="Langlade N."/>
            <person name="Munos S."/>
        </authorList>
    </citation>
    <scope>NUCLEOTIDE SEQUENCE</scope>
    <source>
        <tissue evidence="3">Leaves</tissue>
    </source>
</reference>
<dbReference type="GO" id="GO:0016020">
    <property type="term" value="C:membrane"/>
    <property type="evidence" value="ECO:0000318"/>
    <property type="project" value="GO_Central"/>
</dbReference>
<keyword evidence="1" id="KW-1133">Transmembrane helix</keyword>
<feature type="transmembrane region" description="Helical" evidence="1">
    <location>
        <begin position="341"/>
        <end position="364"/>
    </location>
</feature>
<accession>A0A9K3E8E4</accession>
<dbReference type="PANTHER" id="PTHR24177:SF472">
    <property type="entry name" value="PGG DOMAIN-CONTAINING PROTEIN"/>
    <property type="match status" value="1"/>
</dbReference>
<keyword evidence="1" id="KW-0812">Transmembrane</keyword>
<evidence type="ECO:0000256" key="1">
    <source>
        <dbReference type="SAM" id="Phobius"/>
    </source>
</evidence>
<dbReference type="InterPro" id="IPR026961">
    <property type="entry name" value="PGG_dom"/>
</dbReference>
<dbReference type="EMBL" id="MNCJ02000329">
    <property type="protein sequence ID" value="KAF5769035.1"/>
    <property type="molecule type" value="Genomic_DNA"/>
</dbReference>
<reference evidence="3" key="1">
    <citation type="journal article" date="2017" name="Nature">
        <title>The sunflower genome provides insights into oil metabolism, flowering and Asterid evolution.</title>
        <authorList>
            <person name="Badouin H."/>
            <person name="Gouzy J."/>
            <person name="Grassa C.J."/>
            <person name="Murat F."/>
            <person name="Staton S.E."/>
            <person name="Cottret L."/>
            <person name="Lelandais-Briere C."/>
            <person name="Owens G.L."/>
            <person name="Carrere S."/>
            <person name="Mayjonade B."/>
            <person name="Legrand L."/>
            <person name="Gill N."/>
            <person name="Kane N.C."/>
            <person name="Bowers J.E."/>
            <person name="Hubner S."/>
            <person name="Bellec A."/>
            <person name="Berard A."/>
            <person name="Berges H."/>
            <person name="Blanchet N."/>
            <person name="Boniface M.C."/>
            <person name="Brunel D."/>
            <person name="Catrice O."/>
            <person name="Chaidir N."/>
            <person name="Claudel C."/>
            <person name="Donnadieu C."/>
            <person name="Faraut T."/>
            <person name="Fievet G."/>
            <person name="Helmstetter N."/>
            <person name="King M."/>
            <person name="Knapp S.J."/>
            <person name="Lai Z."/>
            <person name="Le Paslier M.C."/>
            <person name="Lippi Y."/>
            <person name="Lorenzon L."/>
            <person name="Mandel J.R."/>
            <person name="Marage G."/>
            <person name="Marchand G."/>
            <person name="Marquand E."/>
            <person name="Bret-Mestries E."/>
            <person name="Morien E."/>
            <person name="Nambeesan S."/>
            <person name="Nguyen T."/>
            <person name="Pegot-Espagnet P."/>
            <person name="Pouilly N."/>
            <person name="Raftis F."/>
            <person name="Sallet E."/>
            <person name="Schiex T."/>
            <person name="Thomas J."/>
            <person name="Vandecasteele C."/>
            <person name="Vares D."/>
            <person name="Vear F."/>
            <person name="Vautrin S."/>
            <person name="Crespi M."/>
            <person name="Mangin B."/>
            <person name="Burke J.M."/>
            <person name="Salse J."/>
            <person name="Munos S."/>
            <person name="Vincourt P."/>
            <person name="Rieseberg L.H."/>
            <person name="Langlade N.B."/>
        </authorList>
    </citation>
    <scope>NUCLEOTIDE SEQUENCE</scope>
    <source>
        <tissue evidence="3">Leaves</tissue>
    </source>
</reference>
<dbReference type="Pfam" id="PF13962">
    <property type="entry name" value="PGG"/>
    <property type="match status" value="1"/>
</dbReference>
<dbReference type="SUPFAM" id="SSF48403">
    <property type="entry name" value="Ankyrin repeat"/>
    <property type="match status" value="1"/>
</dbReference>
<proteinExistence type="predicted"/>
<dbReference type="Gene3D" id="1.25.40.20">
    <property type="entry name" value="Ankyrin repeat-containing domain"/>
    <property type="match status" value="1"/>
</dbReference>
<sequence>MNKNYEVVKYLYECSNDLRDDGWTTQKRGWLLKKCVEGDMFDVALRIVKIYPRLESGEVLKLLALKPEAFSETKSNKIKRNINSVFSLIGLTFGAYEKESKALQVLKIIWEDIAKRPRNEIDSILRGLDDPVVDSDSSADSQRGKNSHTRHYSSQVMFIATEKGNTTFLAELIRRYPDLICKVNDNNMSIFHIAVKYRHEGIHNLLNQIGSMKDFITTRIDGDGNNMLHLAGMSTTKERLADVSGAALQMQRELLWFKEVSEAVPFYYKEQKNNKGLTPRELFSKEHEELIKEGEKWLKDTASHCMVVATLIATMVFAAAFTIPGGYNQTDGIPVFYRKPIFIAFVVSDAMSLFLSSTSILTFLSILTSRFAARDFVKTLPIKLMLGITTLFLSITAMMISFSVSFFILYNKEMKWVPILLSFTPPKSTRG</sequence>
<dbReference type="Gramene" id="mRNA:HanXRQr2_Chr14g0643511">
    <property type="protein sequence ID" value="mRNA:HanXRQr2_Chr14g0643511"/>
    <property type="gene ID" value="HanXRQr2_Chr14g0643511"/>
</dbReference>
<protein>
    <submittedName>
        <fullName evidence="3">Ankyrin repeat-containing domain, PGG domain, ankyrin repeat-containing domain superfamily</fullName>
    </submittedName>
</protein>
<evidence type="ECO:0000313" key="3">
    <source>
        <dbReference type="EMBL" id="KAF5769035.1"/>
    </source>
</evidence>
<evidence type="ECO:0000259" key="2">
    <source>
        <dbReference type="Pfam" id="PF13962"/>
    </source>
</evidence>
<feature type="transmembrane region" description="Helical" evidence="1">
    <location>
        <begin position="301"/>
        <end position="321"/>
    </location>
</feature>
<feature type="transmembrane region" description="Helical" evidence="1">
    <location>
        <begin position="384"/>
        <end position="410"/>
    </location>
</feature>
<organism evidence="3 4">
    <name type="scientific">Helianthus annuus</name>
    <name type="common">Common sunflower</name>
    <dbReference type="NCBI Taxonomy" id="4232"/>
    <lineage>
        <taxon>Eukaryota</taxon>
        <taxon>Viridiplantae</taxon>
        <taxon>Streptophyta</taxon>
        <taxon>Embryophyta</taxon>
        <taxon>Tracheophyta</taxon>
        <taxon>Spermatophyta</taxon>
        <taxon>Magnoliopsida</taxon>
        <taxon>eudicotyledons</taxon>
        <taxon>Gunneridae</taxon>
        <taxon>Pentapetalae</taxon>
        <taxon>asterids</taxon>
        <taxon>campanulids</taxon>
        <taxon>Asterales</taxon>
        <taxon>Asteraceae</taxon>
        <taxon>Asteroideae</taxon>
        <taxon>Heliantheae alliance</taxon>
        <taxon>Heliantheae</taxon>
        <taxon>Helianthus</taxon>
    </lineage>
</organism>
<dbReference type="Proteomes" id="UP000215914">
    <property type="component" value="Unassembled WGS sequence"/>
</dbReference>
<name>A0A9K3E8E4_HELAN</name>
<dbReference type="PANTHER" id="PTHR24177">
    <property type="entry name" value="CASKIN"/>
    <property type="match status" value="1"/>
</dbReference>
<gene>
    <name evidence="3" type="ORF">HanXRQr2_Chr14g0643511</name>
</gene>
<keyword evidence="1" id="KW-0472">Membrane</keyword>
<keyword evidence="4" id="KW-1185">Reference proteome</keyword>